<dbReference type="InterPro" id="IPR050390">
    <property type="entry name" value="C5-Methyltransferase"/>
</dbReference>
<dbReference type="PROSITE" id="PS50013">
    <property type="entry name" value="CHROMO_2"/>
    <property type="match status" value="1"/>
</dbReference>
<dbReference type="PROSITE" id="PS51038">
    <property type="entry name" value="BAH"/>
    <property type="match status" value="1"/>
</dbReference>
<dbReference type="AlphaFoldDB" id="A0A200RDC5"/>
<evidence type="ECO:0000259" key="11">
    <source>
        <dbReference type="PROSITE" id="PS50013"/>
    </source>
</evidence>
<evidence type="ECO:0000256" key="1">
    <source>
        <dbReference type="ARBA" id="ARBA00004123"/>
    </source>
</evidence>
<dbReference type="InterPro" id="IPR000953">
    <property type="entry name" value="Chromo/chromo_shadow_dom"/>
</dbReference>
<dbReference type="Gene3D" id="2.30.30.490">
    <property type="match status" value="1"/>
</dbReference>
<dbReference type="InParanoid" id="A0A200RDC5"/>
<evidence type="ECO:0000313" key="14">
    <source>
        <dbReference type="Proteomes" id="UP000195402"/>
    </source>
</evidence>
<dbReference type="Gene3D" id="3.40.50.150">
    <property type="entry name" value="Vaccinia Virus protein VP39"/>
    <property type="match status" value="1"/>
</dbReference>
<reference evidence="13 14" key="1">
    <citation type="journal article" date="2017" name="Mol. Plant">
        <title>The Genome of Medicinal Plant Macleaya cordata Provides New Insights into Benzylisoquinoline Alkaloids Metabolism.</title>
        <authorList>
            <person name="Liu X."/>
            <person name="Liu Y."/>
            <person name="Huang P."/>
            <person name="Ma Y."/>
            <person name="Qing Z."/>
            <person name="Tang Q."/>
            <person name="Cao H."/>
            <person name="Cheng P."/>
            <person name="Zheng Y."/>
            <person name="Yuan Z."/>
            <person name="Zhou Y."/>
            <person name="Liu J."/>
            <person name="Tang Z."/>
            <person name="Zhuo Y."/>
            <person name="Zhang Y."/>
            <person name="Yu L."/>
            <person name="Huang J."/>
            <person name="Yang P."/>
            <person name="Peng Q."/>
            <person name="Zhang J."/>
            <person name="Jiang W."/>
            <person name="Zhang Z."/>
            <person name="Lin K."/>
            <person name="Ro D.K."/>
            <person name="Chen X."/>
            <person name="Xiong X."/>
            <person name="Shang Y."/>
            <person name="Huang S."/>
            <person name="Zeng J."/>
        </authorList>
    </citation>
    <scope>NUCLEOTIDE SEQUENCE [LARGE SCALE GENOMIC DNA]</scope>
    <source>
        <strain evidence="14">cv. BLH2017</strain>
        <tissue evidence="13">Root</tissue>
    </source>
</reference>
<dbReference type="GO" id="GO:0003682">
    <property type="term" value="F:chromatin binding"/>
    <property type="evidence" value="ECO:0007669"/>
    <property type="project" value="InterPro"/>
</dbReference>
<keyword evidence="3 9" id="KW-0489">Methyltransferase</keyword>
<name>A0A200RDC5_MACCD</name>
<dbReference type="Pfam" id="PF00145">
    <property type="entry name" value="DNA_methylase"/>
    <property type="match status" value="1"/>
</dbReference>
<dbReference type="PANTHER" id="PTHR10629">
    <property type="entry name" value="CYTOSINE-SPECIFIC METHYLTRANSFERASE"/>
    <property type="match status" value="1"/>
</dbReference>
<keyword evidence="5 9" id="KW-0949">S-adenosyl-L-methionine</keyword>
<feature type="compositionally biased region" description="Basic and acidic residues" evidence="10">
    <location>
        <begin position="90"/>
        <end position="101"/>
    </location>
</feature>
<feature type="compositionally biased region" description="Polar residues" evidence="10">
    <location>
        <begin position="257"/>
        <end position="266"/>
    </location>
</feature>
<dbReference type="SUPFAM" id="SSF53335">
    <property type="entry name" value="S-adenosyl-L-methionine-dependent methyltransferases"/>
    <property type="match status" value="1"/>
</dbReference>
<sequence length="867" mass="97275">MATPGKKRGRKSKMDDKLNSSGKTKVLKTSDGSEKSLIDLELSDVDEREIKSTEKDSKNKEGSNSSKKKSKKVVVEYSDSRLAGEPVPAEEARKRWPERYDKKKKPRKDDDEEALLARAHYLQAEVDGVIFNLYDDAYVKAEEGKPDYIGRIVEFFESTDKEQYFTAQWFFKAEDTVIQDHSNLIDDRRVFYSNERNDNLLDCILSKIKIVQVAPNIDLVAKEAKIPPCDFYYDMSYSLEYSTFKNLSTENGRDGNETSSTISSEASCEGEQGAVVSPDESSIALSPKNSDMTLLDLYSGCGGMSTGLCLGAALSGVNLVTRWAVDLNEYACQSLKFNHPETEVRNETAEDFLALLKIWKKLCDDFSLLGTQHSQTNGPTQASDEDEDDDVEDGSQVPSEEFEVGKLVGICYGDPNRSNKPALHFKVRWKGYGPSDDTWEPMEGLGKCEERLRDFVTNGYKSNILPLPGDVDVICGGPPCQGVSGFNRFRNKEKPLEDPKNHQLVVFMDIVNYLKPRYVLMENVVDIMKFSNGFLGRYALSSLVAMNYQARLGLMVAGCYGLPQFRMRVFLWGALPTEKLPQYPLPTHEVVARGFCPVEFEKNVVAYDEHHTCTLEKALHLGDAISDLPVVETKETRDEIPYEKEPLTEFQRHIRLSKHELLGAAATGSKASQKAMLYDHRPLQLNDDDFQRVCQIPKKKGANFRNLPGVLVGPDNKVELDKSVERVMLPSGKPLVPDYAITFVRGTSPKPFGRLWWDEIVPTVVTRAEPHNQTILHPEQDRVLSIRENARLQGFPDYYKLFGPVKERYIQVGNAVAVPVARVLGYALGLACQGTCSDQPLLTLPPRFPNSLELLPSATIDVQDANC</sequence>
<keyword evidence="6" id="KW-0238">DNA-binding</keyword>
<dbReference type="InterPro" id="IPR016197">
    <property type="entry name" value="Chromo-like_dom_sf"/>
</dbReference>
<feature type="compositionally biased region" description="Acidic residues" evidence="10">
    <location>
        <begin position="383"/>
        <end position="393"/>
    </location>
</feature>
<dbReference type="CDD" id="cd18635">
    <property type="entry name" value="CD_CMT3_like"/>
    <property type="match status" value="1"/>
</dbReference>
<dbReference type="GO" id="GO:0032259">
    <property type="term" value="P:methylation"/>
    <property type="evidence" value="ECO:0007669"/>
    <property type="project" value="UniProtKB-KW"/>
</dbReference>
<dbReference type="SMART" id="SM00298">
    <property type="entry name" value="CHROMO"/>
    <property type="match status" value="1"/>
</dbReference>
<dbReference type="PROSITE" id="PS51679">
    <property type="entry name" value="SAM_MT_C5"/>
    <property type="match status" value="1"/>
</dbReference>
<feature type="compositionally biased region" description="Basic and acidic residues" evidence="10">
    <location>
        <begin position="48"/>
        <end position="61"/>
    </location>
</feature>
<dbReference type="OrthoDB" id="5376140at2759"/>
<evidence type="ECO:0000256" key="7">
    <source>
        <dbReference type="ARBA" id="ARBA00023242"/>
    </source>
</evidence>
<dbReference type="InterPro" id="IPR043151">
    <property type="entry name" value="BAH_sf"/>
</dbReference>
<evidence type="ECO:0000256" key="6">
    <source>
        <dbReference type="ARBA" id="ARBA00023125"/>
    </source>
</evidence>
<feature type="compositionally biased region" description="Basic residues" evidence="10">
    <location>
        <begin position="1"/>
        <end position="11"/>
    </location>
</feature>
<evidence type="ECO:0000256" key="4">
    <source>
        <dbReference type="ARBA" id="ARBA00022679"/>
    </source>
</evidence>
<feature type="region of interest" description="Disordered" evidence="10">
    <location>
        <begin position="1"/>
        <end position="111"/>
    </location>
</feature>
<dbReference type="FunFam" id="2.30.30.490:FF:000011">
    <property type="entry name" value="DNA (cytosine-5)-methyltransferase 1"/>
    <property type="match status" value="1"/>
</dbReference>
<dbReference type="Proteomes" id="UP000195402">
    <property type="component" value="Unassembled WGS sequence"/>
</dbReference>
<comment type="similarity">
    <text evidence="9">Belongs to the class I-like SAM-binding methyltransferase superfamily. C5-methyltransferase family.</text>
</comment>
<dbReference type="FunFam" id="3.90.120.10:FF:000003">
    <property type="entry name" value="DNA (cytosine-5)-methyltransferase 1"/>
    <property type="match status" value="1"/>
</dbReference>
<dbReference type="PANTHER" id="PTHR10629:SF50">
    <property type="entry name" value="DNA (CYTOSINE-5)-METHYLTRANSFERASE CMT3"/>
    <property type="match status" value="1"/>
</dbReference>
<dbReference type="InterPro" id="IPR023779">
    <property type="entry name" value="Chromodomain_CS"/>
</dbReference>
<feature type="compositionally biased region" description="Polar residues" evidence="10">
    <location>
        <begin position="373"/>
        <end position="382"/>
    </location>
</feature>
<evidence type="ECO:0000256" key="3">
    <source>
        <dbReference type="ARBA" id="ARBA00022603"/>
    </source>
</evidence>
<evidence type="ECO:0000256" key="9">
    <source>
        <dbReference type="PROSITE-ProRule" id="PRU01016"/>
    </source>
</evidence>
<dbReference type="GO" id="GO:0003886">
    <property type="term" value="F:DNA (cytosine-5-)-methyltransferase activity"/>
    <property type="evidence" value="ECO:0007669"/>
    <property type="project" value="UniProtKB-EC"/>
</dbReference>
<keyword evidence="4 9" id="KW-0808">Transferase</keyword>
<organism evidence="13 14">
    <name type="scientific">Macleaya cordata</name>
    <name type="common">Five-seeded plume-poppy</name>
    <name type="synonym">Bocconia cordata</name>
    <dbReference type="NCBI Taxonomy" id="56857"/>
    <lineage>
        <taxon>Eukaryota</taxon>
        <taxon>Viridiplantae</taxon>
        <taxon>Streptophyta</taxon>
        <taxon>Embryophyta</taxon>
        <taxon>Tracheophyta</taxon>
        <taxon>Spermatophyta</taxon>
        <taxon>Magnoliopsida</taxon>
        <taxon>Ranunculales</taxon>
        <taxon>Papaveraceae</taxon>
        <taxon>Papaveroideae</taxon>
        <taxon>Macleaya</taxon>
    </lineage>
</organism>
<dbReference type="EC" id="2.1.1.37" evidence="2"/>
<dbReference type="SUPFAM" id="SSF54160">
    <property type="entry name" value="Chromo domain-like"/>
    <property type="match status" value="1"/>
</dbReference>
<dbReference type="PRINTS" id="PR00105">
    <property type="entry name" value="C5METTRFRASE"/>
</dbReference>
<dbReference type="OMA" id="GEPDYIG"/>
<dbReference type="PROSITE" id="PS00598">
    <property type="entry name" value="CHROMO_1"/>
    <property type="match status" value="1"/>
</dbReference>
<dbReference type="Pfam" id="PF00385">
    <property type="entry name" value="Chromo"/>
    <property type="match status" value="1"/>
</dbReference>
<evidence type="ECO:0000313" key="13">
    <source>
        <dbReference type="EMBL" id="OVA20709.1"/>
    </source>
</evidence>
<comment type="caution">
    <text evidence="13">The sequence shown here is derived from an EMBL/GenBank/DDBJ whole genome shotgun (WGS) entry which is preliminary data.</text>
</comment>
<feature type="domain" description="Chromo" evidence="11">
    <location>
        <begin position="402"/>
        <end position="455"/>
    </location>
</feature>
<dbReference type="InterPro" id="IPR023780">
    <property type="entry name" value="Chromo_domain"/>
</dbReference>
<feature type="domain" description="BAH" evidence="12">
    <location>
        <begin position="129"/>
        <end position="248"/>
    </location>
</feature>
<dbReference type="FunCoup" id="A0A200RDC5">
    <property type="interactions" value="761"/>
</dbReference>
<dbReference type="InterPro" id="IPR001025">
    <property type="entry name" value="BAH_dom"/>
</dbReference>
<dbReference type="InterPro" id="IPR001525">
    <property type="entry name" value="C5_MeTfrase"/>
</dbReference>
<evidence type="ECO:0000256" key="8">
    <source>
        <dbReference type="ARBA" id="ARBA00047422"/>
    </source>
</evidence>
<feature type="active site" evidence="9">
    <location>
        <position position="480"/>
    </location>
</feature>
<dbReference type="Pfam" id="PF01426">
    <property type="entry name" value="BAH"/>
    <property type="match status" value="1"/>
</dbReference>
<feature type="region of interest" description="Disordered" evidence="10">
    <location>
        <begin position="249"/>
        <end position="269"/>
    </location>
</feature>
<keyword evidence="14" id="KW-1185">Reference proteome</keyword>
<comment type="subcellular location">
    <subcellularLocation>
        <location evidence="1">Nucleus</location>
    </subcellularLocation>
</comment>
<comment type="catalytic activity">
    <reaction evidence="8">
        <text>a 2'-deoxycytidine in DNA + S-adenosyl-L-methionine = a 5-methyl-2'-deoxycytidine in DNA + S-adenosyl-L-homocysteine + H(+)</text>
        <dbReference type="Rhea" id="RHEA:13681"/>
        <dbReference type="Rhea" id="RHEA-COMP:11369"/>
        <dbReference type="Rhea" id="RHEA-COMP:11370"/>
        <dbReference type="ChEBI" id="CHEBI:15378"/>
        <dbReference type="ChEBI" id="CHEBI:57856"/>
        <dbReference type="ChEBI" id="CHEBI:59789"/>
        <dbReference type="ChEBI" id="CHEBI:85452"/>
        <dbReference type="ChEBI" id="CHEBI:85454"/>
        <dbReference type="EC" id="2.1.1.37"/>
    </reaction>
</comment>
<proteinExistence type="inferred from homology"/>
<evidence type="ECO:0000259" key="12">
    <source>
        <dbReference type="PROSITE" id="PS51038"/>
    </source>
</evidence>
<dbReference type="InterPro" id="IPR029063">
    <property type="entry name" value="SAM-dependent_MTases_sf"/>
</dbReference>
<keyword evidence="7" id="KW-0539">Nucleus</keyword>
<feature type="region of interest" description="Disordered" evidence="10">
    <location>
        <begin position="373"/>
        <end position="398"/>
    </location>
</feature>
<dbReference type="Gene3D" id="3.90.120.10">
    <property type="entry name" value="DNA Methylase, subunit A, domain 2"/>
    <property type="match status" value="1"/>
</dbReference>
<evidence type="ECO:0000256" key="10">
    <source>
        <dbReference type="SAM" id="MobiDB-lite"/>
    </source>
</evidence>
<accession>A0A200RDC5</accession>
<dbReference type="STRING" id="56857.A0A200RDC5"/>
<dbReference type="EMBL" id="MVGT01000059">
    <property type="protein sequence ID" value="OVA20709.1"/>
    <property type="molecule type" value="Genomic_DNA"/>
</dbReference>
<dbReference type="GO" id="GO:0005634">
    <property type="term" value="C:nucleus"/>
    <property type="evidence" value="ECO:0007669"/>
    <property type="project" value="UniProtKB-SubCell"/>
</dbReference>
<evidence type="ECO:0000256" key="2">
    <source>
        <dbReference type="ARBA" id="ARBA00011975"/>
    </source>
</evidence>
<dbReference type="SMART" id="SM00439">
    <property type="entry name" value="BAH"/>
    <property type="match status" value="1"/>
</dbReference>
<dbReference type="CDD" id="cd04716">
    <property type="entry name" value="BAH_plantDCM_I"/>
    <property type="match status" value="1"/>
</dbReference>
<evidence type="ECO:0000256" key="5">
    <source>
        <dbReference type="ARBA" id="ARBA00022691"/>
    </source>
</evidence>
<protein>
    <recommendedName>
        <fullName evidence="2">DNA (cytosine-5-)-methyltransferase</fullName>
        <ecNumber evidence="2">2.1.1.37</ecNumber>
    </recommendedName>
</protein>
<dbReference type="GO" id="GO:0044027">
    <property type="term" value="P:negative regulation of gene expression via chromosomal CpG island methylation"/>
    <property type="evidence" value="ECO:0007669"/>
    <property type="project" value="TreeGrafter"/>
</dbReference>
<dbReference type="GO" id="GO:0003677">
    <property type="term" value="F:DNA binding"/>
    <property type="evidence" value="ECO:0007669"/>
    <property type="project" value="UniProtKB-KW"/>
</dbReference>
<gene>
    <name evidence="13" type="ORF">BVC80_881g74</name>
</gene>